<gene>
    <name evidence="5" type="ORF">CXF48_03335</name>
</gene>
<comment type="caution">
    <text evidence="5">The sequence shown here is derived from an EMBL/GenBank/DDBJ whole genome shotgun (WGS) entry which is preliminary data.</text>
</comment>
<comment type="similarity">
    <text evidence="1">Belongs to the cutinase family.</text>
</comment>
<dbReference type="SUPFAM" id="SSF53474">
    <property type="entry name" value="alpha/beta-Hydrolases"/>
    <property type="match status" value="1"/>
</dbReference>
<dbReference type="PANTHER" id="PTHR33630:SF9">
    <property type="entry name" value="CUTINASE 4"/>
    <property type="match status" value="1"/>
</dbReference>
<reference evidence="5 6" key="1">
    <citation type="submission" date="2018-01" db="EMBL/GenBank/DDBJ databases">
        <title>Twenty Corynebacterium bovis Genomes.</title>
        <authorList>
            <person name="Gulvik C.A."/>
        </authorList>
    </citation>
    <scope>NUCLEOTIDE SEQUENCE [LARGE SCALE GENOMIC DNA]</scope>
    <source>
        <strain evidence="5 6">F6900</strain>
    </source>
</reference>
<dbReference type="Proteomes" id="UP000276526">
    <property type="component" value="Unassembled WGS sequence"/>
</dbReference>
<dbReference type="PANTHER" id="PTHR33630">
    <property type="entry name" value="CUTINASE RV1984C-RELATED-RELATED"/>
    <property type="match status" value="1"/>
</dbReference>
<sequence>MPHPGVAPGRGCCVRIRASLPRFRPATCTVLVDDGHPAPPVPVVPGPTGEPRVKRTLVAAIGAAAALAATVLAPVASAAPGSAVGSVGSPATGGAQCAPNVVYVVPGGANTEVGVPEALPFGAYTAGIGVGVRNAAPGRVIDRYVAYQSVPGGFSPYTETRDAGLAVLTSMVARDAAACPGASFSIVGYSEGADIAAHFLNSVGHGNGPVDEDRVTSAFLLANPNRGVPGVPQGGSAGATTGAFGAMPGGYGTLNDRVLEFCNAGDVVCDSTMPLTMTAQDLASAALLRGNIPVGKIIDTIRALRPAELTQFLAELGPALTTGVIRHTDYYSSNATAAAVDHVVSHLA</sequence>
<evidence type="ECO:0000313" key="6">
    <source>
        <dbReference type="Proteomes" id="UP000276526"/>
    </source>
</evidence>
<evidence type="ECO:0000256" key="1">
    <source>
        <dbReference type="ARBA" id="ARBA00007534"/>
    </source>
</evidence>
<dbReference type="Gene3D" id="3.40.50.1820">
    <property type="entry name" value="alpha/beta hydrolase"/>
    <property type="match status" value="1"/>
</dbReference>
<protein>
    <recommendedName>
        <fullName evidence="7">Cutinase family protein</fullName>
    </recommendedName>
</protein>
<dbReference type="Pfam" id="PF01083">
    <property type="entry name" value="Cutinase"/>
    <property type="match status" value="1"/>
</dbReference>
<dbReference type="SMART" id="SM01110">
    <property type="entry name" value="Cutinase"/>
    <property type="match status" value="1"/>
</dbReference>
<keyword evidence="2" id="KW-0719">Serine esterase</keyword>
<evidence type="ECO:0008006" key="7">
    <source>
        <dbReference type="Google" id="ProtNLM"/>
    </source>
</evidence>
<dbReference type="AlphaFoldDB" id="A0A3R8VUP5"/>
<dbReference type="EMBL" id="PQNK01000004">
    <property type="protein sequence ID" value="RRO87222.1"/>
    <property type="molecule type" value="Genomic_DNA"/>
</dbReference>
<dbReference type="InterPro" id="IPR029058">
    <property type="entry name" value="AB_hydrolase_fold"/>
</dbReference>
<evidence type="ECO:0000256" key="2">
    <source>
        <dbReference type="ARBA" id="ARBA00022487"/>
    </source>
</evidence>
<keyword evidence="3" id="KW-0378">Hydrolase</keyword>
<name>A0A3R8VUP5_9CORY</name>
<keyword evidence="4" id="KW-1015">Disulfide bond</keyword>
<evidence type="ECO:0000256" key="3">
    <source>
        <dbReference type="ARBA" id="ARBA00022801"/>
    </source>
</evidence>
<dbReference type="GO" id="GO:0052689">
    <property type="term" value="F:carboxylic ester hydrolase activity"/>
    <property type="evidence" value="ECO:0007669"/>
    <property type="project" value="UniProtKB-KW"/>
</dbReference>
<dbReference type="InterPro" id="IPR000675">
    <property type="entry name" value="Cutinase/axe"/>
</dbReference>
<evidence type="ECO:0000313" key="5">
    <source>
        <dbReference type="EMBL" id="RRO87222.1"/>
    </source>
</evidence>
<accession>A0A3R8VUP5</accession>
<proteinExistence type="inferred from homology"/>
<evidence type="ECO:0000256" key="4">
    <source>
        <dbReference type="ARBA" id="ARBA00023157"/>
    </source>
</evidence>
<organism evidence="5 6">
    <name type="scientific">Corynebacterium bovis</name>
    <dbReference type="NCBI Taxonomy" id="36808"/>
    <lineage>
        <taxon>Bacteria</taxon>
        <taxon>Bacillati</taxon>
        <taxon>Actinomycetota</taxon>
        <taxon>Actinomycetes</taxon>
        <taxon>Mycobacteriales</taxon>
        <taxon>Corynebacteriaceae</taxon>
        <taxon>Corynebacterium</taxon>
    </lineage>
</organism>